<dbReference type="Proteomes" id="UP000184123">
    <property type="component" value="Unassembled WGS sequence"/>
</dbReference>
<accession>A0A1M7GZ15</accession>
<dbReference type="PANTHER" id="PTHR11941">
    <property type="entry name" value="ENOYL-COA HYDRATASE-RELATED"/>
    <property type="match status" value="1"/>
</dbReference>
<dbReference type="RefSeq" id="WP_073435471.1">
    <property type="nucleotide sequence ID" value="NZ_BJXU01000111.1"/>
</dbReference>
<evidence type="ECO:0000256" key="1">
    <source>
        <dbReference type="ARBA" id="ARBA00005254"/>
    </source>
</evidence>
<dbReference type="Proteomes" id="UP000321726">
    <property type="component" value="Unassembled WGS sequence"/>
</dbReference>
<dbReference type="NCBIfam" id="NF004796">
    <property type="entry name" value="PRK06144.1"/>
    <property type="match status" value="1"/>
</dbReference>
<dbReference type="STRING" id="44933.SAMN05660971_02420"/>
<dbReference type="Pfam" id="PF00378">
    <property type="entry name" value="ECH_1"/>
    <property type="match status" value="1"/>
</dbReference>
<dbReference type="InterPro" id="IPR001753">
    <property type="entry name" value="Enoyl-CoA_hydra/iso"/>
</dbReference>
<dbReference type="InterPro" id="IPR029045">
    <property type="entry name" value="ClpP/crotonase-like_dom_sf"/>
</dbReference>
<organism evidence="4 5">
    <name type="scientific">Halomonas cupida</name>
    <dbReference type="NCBI Taxonomy" id="44933"/>
    <lineage>
        <taxon>Bacteria</taxon>
        <taxon>Pseudomonadati</taxon>
        <taxon>Pseudomonadota</taxon>
        <taxon>Gammaproteobacteria</taxon>
        <taxon>Oceanospirillales</taxon>
        <taxon>Halomonadaceae</taxon>
        <taxon>Halomonas</taxon>
    </lineage>
</organism>
<gene>
    <name evidence="3" type="ORF">HCU01_27420</name>
    <name evidence="4" type="ORF">SAMN05660971_02420</name>
</gene>
<evidence type="ECO:0000313" key="6">
    <source>
        <dbReference type="Proteomes" id="UP000321726"/>
    </source>
</evidence>
<reference evidence="4 5" key="1">
    <citation type="submission" date="2016-11" db="EMBL/GenBank/DDBJ databases">
        <authorList>
            <person name="Jaros S."/>
            <person name="Januszkiewicz K."/>
            <person name="Wedrychowicz H."/>
        </authorList>
    </citation>
    <scope>NUCLEOTIDE SEQUENCE [LARGE SCALE GENOMIC DNA]</scope>
    <source>
        <strain evidence="4 5">DSM 4740</strain>
    </source>
</reference>
<dbReference type="SUPFAM" id="SSF52096">
    <property type="entry name" value="ClpP/crotonase"/>
    <property type="match status" value="1"/>
</dbReference>
<dbReference type="InterPro" id="IPR018376">
    <property type="entry name" value="Enoyl-CoA_hyd/isom_CS"/>
</dbReference>
<dbReference type="OrthoDB" id="9807606at2"/>
<evidence type="ECO:0000313" key="5">
    <source>
        <dbReference type="Proteomes" id="UP000184123"/>
    </source>
</evidence>
<dbReference type="EMBL" id="BJXU01000111">
    <property type="protein sequence ID" value="GEN24793.1"/>
    <property type="molecule type" value="Genomic_DNA"/>
</dbReference>
<sequence>MSDSDQGQVHYRVEDGIAWLTFDRVSSRNAMTWHMYDQLDAHCEAIENDPQVVAVVMRGAGGEAFVAGTDIKQFAAFSSGDDAIAYERRIDQLVGRVERLPRPTLAMLEGFCVGGGAAIALACDFRYATPSLKFGIPIARTLGNCLSITNISRLVEHTGVARAKRVLMAGELIGAEEAHAAGLVSDIVEAESIEAVVGEQATAFKRRAPLTVLAAKQVIQRVLDEQRGPSDGSDDWIATCYTSDDFKAAVNKFVNKTPFSWRGR</sequence>
<dbReference type="AlphaFoldDB" id="A0A1M7GZ15"/>
<dbReference type="PROSITE" id="PS00166">
    <property type="entry name" value="ENOYL_COA_HYDRATASE"/>
    <property type="match status" value="1"/>
</dbReference>
<evidence type="ECO:0000313" key="4">
    <source>
        <dbReference type="EMBL" id="SHM21306.1"/>
    </source>
</evidence>
<proteinExistence type="inferred from homology"/>
<evidence type="ECO:0000313" key="3">
    <source>
        <dbReference type="EMBL" id="GEN24793.1"/>
    </source>
</evidence>
<comment type="similarity">
    <text evidence="1 2">Belongs to the enoyl-CoA hydratase/isomerase family.</text>
</comment>
<keyword evidence="6" id="KW-1185">Reference proteome</keyword>
<name>A0A1M7GZ15_9GAMM</name>
<dbReference type="CDD" id="cd06558">
    <property type="entry name" value="crotonase-like"/>
    <property type="match status" value="1"/>
</dbReference>
<dbReference type="GO" id="GO:0006635">
    <property type="term" value="P:fatty acid beta-oxidation"/>
    <property type="evidence" value="ECO:0007669"/>
    <property type="project" value="TreeGrafter"/>
</dbReference>
<reference evidence="3 6" key="2">
    <citation type="submission" date="2019-07" db="EMBL/GenBank/DDBJ databases">
        <title>Whole genome shotgun sequence of Halomonas cupida NBRC 102219.</title>
        <authorList>
            <person name="Hosoyama A."/>
            <person name="Uohara A."/>
            <person name="Ohji S."/>
            <person name="Ichikawa N."/>
        </authorList>
    </citation>
    <scope>NUCLEOTIDE SEQUENCE [LARGE SCALE GENOMIC DNA]</scope>
    <source>
        <strain evidence="3 6">NBRC 102219</strain>
    </source>
</reference>
<evidence type="ECO:0000256" key="2">
    <source>
        <dbReference type="RuleBase" id="RU003707"/>
    </source>
</evidence>
<protein>
    <submittedName>
        <fullName evidence="3 4">Enoyl-CoA hydratase</fullName>
    </submittedName>
</protein>
<dbReference type="GO" id="GO:0003824">
    <property type="term" value="F:catalytic activity"/>
    <property type="evidence" value="ECO:0007669"/>
    <property type="project" value="InterPro"/>
</dbReference>
<dbReference type="Gene3D" id="3.90.226.10">
    <property type="entry name" value="2-enoyl-CoA Hydratase, Chain A, domain 1"/>
    <property type="match status" value="1"/>
</dbReference>
<dbReference type="EMBL" id="FRCA01000006">
    <property type="protein sequence ID" value="SHM21306.1"/>
    <property type="molecule type" value="Genomic_DNA"/>
</dbReference>
<dbReference type="PANTHER" id="PTHR11941:SF54">
    <property type="entry name" value="ENOYL-COA HYDRATASE, MITOCHONDRIAL"/>
    <property type="match status" value="1"/>
</dbReference>